<accession>A0A1L7X6Q7</accession>
<dbReference type="AlphaFoldDB" id="A0A1L7X6Q7"/>
<feature type="region of interest" description="Disordered" evidence="1">
    <location>
        <begin position="255"/>
        <end position="390"/>
    </location>
</feature>
<evidence type="ECO:0000256" key="1">
    <source>
        <dbReference type="SAM" id="MobiDB-lite"/>
    </source>
</evidence>
<feature type="compositionally biased region" description="Basic and acidic residues" evidence="1">
    <location>
        <begin position="306"/>
        <end position="316"/>
    </location>
</feature>
<organism evidence="2 3">
    <name type="scientific">Phialocephala subalpina</name>
    <dbReference type="NCBI Taxonomy" id="576137"/>
    <lineage>
        <taxon>Eukaryota</taxon>
        <taxon>Fungi</taxon>
        <taxon>Dikarya</taxon>
        <taxon>Ascomycota</taxon>
        <taxon>Pezizomycotina</taxon>
        <taxon>Leotiomycetes</taxon>
        <taxon>Helotiales</taxon>
        <taxon>Mollisiaceae</taxon>
        <taxon>Phialocephala</taxon>
        <taxon>Phialocephala fortinii species complex</taxon>
    </lineage>
</organism>
<evidence type="ECO:0000313" key="2">
    <source>
        <dbReference type="EMBL" id="CZR60704.1"/>
    </source>
</evidence>
<reference evidence="2 3" key="1">
    <citation type="submission" date="2016-03" db="EMBL/GenBank/DDBJ databases">
        <authorList>
            <person name="Ploux O."/>
        </authorList>
    </citation>
    <scope>NUCLEOTIDE SEQUENCE [LARGE SCALE GENOMIC DNA]</scope>
    <source>
        <strain evidence="2 3">UAMH 11012</strain>
    </source>
</reference>
<sequence>MPPTTFTQDDFVPLDELVQQLSNSCTAAASVFEDLSEDLAAIHRHLESLIKQANNPHSLLIQRCQDRRKDWLHILESLTYALCELQECVSTYYEIGPDIWLQADDAQRHLNNLRSEVMVGYDAVDTFVESLGLSPLGRKDFSLGQIEKLLVHAVREERAGGGDYGVLKTFNGGYGGGGFQRISKYLKTYGIDEEEITRHDARTKQLLIWVVENEPALTDILVREELAAEAEKQADEAEKAAQKEHEVLKFLEEFQEEAEKDETDVEVEKGEKGKEAENIYDAEESDKEAERKDAKSKTVENIQKSELSKQIEKAEQAGKSQKSRGPPPNYSEHLVDRFPDEDEEDMEMTTVLVERHRPSTSSRPSSVATSAPSLVEAEVESGGESEWELV</sequence>
<dbReference type="OrthoDB" id="3554435at2759"/>
<feature type="compositionally biased region" description="Low complexity" evidence="1">
    <location>
        <begin position="359"/>
        <end position="376"/>
    </location>
</feature>
<feature type="compositionally biased region" description="Acidic residues" evidence="1">
    <location>
        <begin position="278"/>
        <end position="287"/>
    </location>
</feature>
<feature type="compositionally biased region" description="Acidic residues" evidence="1">
    <location>
        <begin position="255"/>
        <end position="265"/>
    </location>
</feature>
<keyword evidence="3" id="KW-1185">Reference proteome</keyword>
<proteinExistence type="predicted"/>
<name>A0A1L7X6Q7_9HELO</name>
<feature type="compositionally biased region" description="Basic and acidic residues" evidence="1">
    <location>
        <begin position="266"/>
        <end position="277"/>
    </location>
</feature>
<dbReference type="Proteomes" id="UP000184330">
    <property type="component" value="Unassembled WGS sequence"/>
</dbReference>
<evidence type="ECO:0000313" key="3">
    <source>
        <dbReference type="Proteomes" id="UP000184330"/>
    </source>
</evidence>
<feature type="compositionally biased region" description="Basic and acidic residues" evidence="1">
    <location>
        <begin position="288"/>
        <end position="298"/>
    </location>
</feature>
<feature type="compositionally biased region" description="Acidic residues" evidence="1">
    <location>
        <begin position="377"/>
        <end position="390"/>
    </location>
</feature>
<dbReference type="EMBL" id="FJOG01000016">
    <property type="protein sequence ID" value="CZR60704.1"/>
    <property type="molecule type" value="Genomic_DNA"/>
</dbReference>
<gene>
    <name evidence="2" type="ORF">PAC_10600</name>
</gene>
<protein>
    <submittedName>
        <fullName evidence="2">Uncharacterized protein</fullName>
    </submittedName>
</protein>